<dbReference type="Gene3D" id="2.130.10.30">
    <property type="entry name" value="Regulator of chromosome condensation 1/beta-lactamase-inhibitor protein II"/>
    <property type="match status" value="3"/>
</dbReference>
<evidence type="ECO:0000313" key="5">
    <source>
        <dbReference type="Proteomes" id="UP000285430"/>
    </source>
</evidence>
<evidence type="ECO:0000256" key="1">
    <source>
        <dbReference type="ARBA" id="ARBA00022737"/>
    </source>
</evidence>
<proteinExistence type="predicted"/>
<dbReference type="InterPro" id="IPR000408">
    <property type="entry name" value="Reg_chr_condens"/>
</dbReference>
<dbReference type="Pfam" id="PF00415">
    <property type="entry name" value="RCC1"/>
    <property type="match status" value="1"/>
</dbReference>
<dbReference type="PROSITE" id="PS00626">
    <property type="entry name" value="RCC1_2"/>
    <property type="match status" value="1"/>
</dbReference>
<feature type="repeat" description="RCC1" evidence="2">
    <location>
        <begin position="131"/>
        <end position="177"/>
    </location>
</feature>
<evidence type="ECO:0000313" key="4">
    <source>
        <dbReference type="EMBL" id="RHZ27951.1"/>
    </source>
</evidence>
<accession>A0A3R7BG89</accession>
<dbReference type="PANTHER" id="PTHR22870">
    <property type="entry name" value="REGULATOR OF CHROMOSOME CONDENSATION"/>
    <property type="match status" value="1"/>
</dbReference>
<reference evidence="5 6" key="1">
    <citation type="submission" date="2018-08" db="EMBL/GenBank/DDBJ databases">
        <title>Aphanomyces genome sequencing and annotation.</title>
        <authorList>
            <person name="Minardi D."/>
            <person name="Oidtmann B."/>
            <person name="Van Der Giezen M."/>
            <person name="Studholme D.J."/>
        </authorList>
    </citation>
    <scope>NUCLEOTIDE SEQUENCE [LARGE SCALE GENOMIC DNA]</scope>
    <source>
        <strain evidence="4 5">Da</strain>
        <strain evidence="3 6">Sv</strain>
    </source>
</reference>
<dbReference type="VEuPathDB" id="FungiDB:H257_06184"/>
<dbReference type="Proteomes" id="UP000285430">
    <property type="component" value="Unassembled WGS sequence"/>
</dbReference>
<dbReference type="Pfam" id="PF13540">
    <property type="entry name" value="RCC1_2"/>
    <property type="match status" value="1"/>
</dbReference>
<dbReference type="SUPFAM" id="SSF50985">
    <property type="entry name" value="RCC1/BLIP-II"/>
    <property type="match status" value="2"/>
</dbReference>
<dbReference type="InterPro" id="IPR009091">
    <property type="entry name" value="RCC1/BLIP-II"/>
</dbReference>
<dbReference type="PROSITE" id="PS50012">
    <property type="entry name" value="RCC1_3"/>
    <property type="match status" value="2"/>
</dbReference>
<dbReference type="EMBL" id="QUTH01002052">
    <property type="protein sequence ID" value="RHZ27951.1"/>
    <property type="molecule type" value="Genomic_DNA"/>
</dbReference>
<evidence type="ECO:0000313" key="3">
    <source>
        <dbReference type="EMBL" id="RHY96447.1"/>
    </source>
</evidence>
<organism evidence="4 5">
    <name type="scientific">Aphanomyces astaci</name>
    <name type="common">Crayfish plague agent</name>
    <dbReference type="NCBI Taxonomy" id="112090"/>
    <lineage>
        <taxon>Eukaryota</taxon>
        <taxon>Sar</taxon>
        <taxon>Stramenopiles</taxon>
        <taxon>Oomycota</taxon>
        <taxon>Saprolegniomycetes</taxon>
        <taxon>Saprolegniales</taxon>
        <taxon>Verrucalvaceae</taxon>
        <taxon>Aphanomyces</taxon>
    </lineage>
</organism>
<name>A0A3R7BG89_APHAT</name>
<evidence type="ECO:0000256" key="2">
    <source>
        <dbReference type="PROSITE-ProRule" id="PRU00235"/>
    </source>
</evidence>
<dbReference type="Proteomes" id="UP000285712">
    <property type="component" value="Unassembled WGS sequence"/>
</dbReference>
<feature type="repeat" description="RCC1" evidence="2">
    <location>
        <begin position="178"/>
        <end position="238"/>
    </location>
</feature>
<dbReference type="InterPro" id="IPR051210">
    <property type="entry name" value="Ub_ligase/GEF_domain"/>
</dbReference>
<protein>
    <submittedName>
        <fullName evidence="4">Uncharacterized protein</fullName>
    </submittedName>
</protein>
<dbReference type="EMBL" id="QUTG01002388">
    <property type="protein sequence ID" value="RHY96447.1"/>
    <property type="molecule type" value="Genomic_DNA"/>
</dbReference>
<dbReference type="PANTHER" id="PTHR22870:SF408">
    <property type="entry name" value="OS09G0560450 PROTEIN"/>
    <property type="match status" value="1"/>
</dbReference>
<comment type="caution">
    <text evidence="4">The sequence shown here is derived from an EMBL/GenBank/DDBJ whole genome shotgun (WGS) entry which is preliminary data.</text>
</comment>
<evidence type="ECO:0000313" key="6">
    <source>
        <dbReference type="Proteomes" id="UP000285712"/>
    </source>
</evidence>
<sequence>MTRVECFGGYGSFGEMEHFEADDREDIVAIAGGHVATYAATKTMLLGWGTGLHGESLSPLTSRWSLSVRSIACGGSHVLLCITSGECLWWGDQFNTNATQPKPVVFPSPDVFVTQVAAGEAHSLVLDAATGRVFSWGSNAFGQCSVAKDEAIVTGVPVPHSRFIAAGAHHSAVISCDGHLYTFGWGLYHQLGHGTTDNVFTPTRVRSLEGVGQLQRNHFTGLARVACGAWHTAGRPLLLSKIMKKPCGCSSHYDRRCVHVGLGPARPTRTICFSHSPYFEVIGMCCLQGHATLASQAFPTLLDVDYTVADVSCGTRHTTVRTVDGAVHRWGFTGPSRRIVAGQSADPNSTHVQVKAEPCHLIASGAYHDVLVIT</sequence>
<gene>
    <name evidence="3" type="ORF">DYB35_005554</name>
    <name evidence="4" type="ORF">DYB37_002264</name>
</gene>
<keyword evidence="1" id="KW-0677">Repeat</keyword>
<dbReference type="AlphaFoldDB" id="A0A3R7BG89"/>